<feature type="region of interest" description="Disordered" evidence="1">
    <location>
        <begin position="72"/>
        <end position="95"/>
    </location>
</feature>
<evidence type="ECO:0000313" key="3">
    <source>
        <dbReference type="Proteomes" id="UP000246464"/>
    </source>
</evidence>
<evidence type="ECO:0000313" key="2">
    <source>
        <dbReference type="EMBL" id="AWP13918.1"/>
    </source>
</evidence>
<dbReference type="EMBL" id="CP026257">
    <property type="protein sequence ID" value="AWP13918.1"/>
    <property type="molecule type" value="Genomic_DNA"/>
</dbReference>
<keyword evidence="3" id="KW-1185">Reference proteome</keyword>
<organism evidence="2 3">
    <name type="scientific">Scophthalmus maximus</name>
    <name type="common">Turbot</name>
    <name type="synonym">Psetta maxima</name>
    <dbReference type="NCBI Taxonomy" id="52904"/>
    <lineage>
        <taxon>Eukaryota</taxon>
        <taxon>Metazoa</taxon>
        <taxon>Chordata</taxon>
        <taxon>Craniata</taxon>
        <taxon>Vertebrata</taxon>
        <taxon>Euteleostomi</taxon>
        <taxon>Actinopterygii</taxon>
        <taxon>Neopterygii</taxon>
        <taxon>Teleostei</taxon>
        <taxon>Neoteleostei</taxon>
        <taxon>Acanthomorphata</taxon>
        <taxon>Carangaria</taxon>
        <taxon>Pleuronectiformes</taxon>
        <taxon>Pleuronectoidei</taxon>
        <taxon>Scophthalmidae</taxon>
        <taxon>Scophthalmus</taxon>
    </lineage>
</organism>
<dbReference type="Proteomes" id="UP000246464">
    <property type="component" value="Chromosome 15"/>
</dbReference>
<dbReference type="AlphaFoldDB" id="A0A2U9CBP4"/>
<gene>
    <name evidence="2" type="ORF">SMAX5B_018015</name>
</gene>
<protein>
    <submittedName>
        <fullName evidence="2">Uncharacterized protein</fullName>
    </submittedName>
</protein>
<sequence>MDRSQAHVRLALGVVWFGWDTARQCEVLSAPVWTTRAPPGPPGECLARDNAVFEEGIQMLVYYRLSRRGADKEPQRSSCRQAAPHTDTHSRGKINVYGGPSPFDSGVLWTAELSGLDRFSGCGSRPQHLHFDSMLCVAYRFS</sequence>
<reference evidence="2 3" key="1">
    <citation type="submission" date="2017-12" db="EMBL/GenBank/DDBJ databases">
        <title>Integrating genomic resources of turbot (Scophthalmus maximus) in depth evaluation of genetic and physical mapping variation across individuals.</title>
        <authorList>
            <person name="Martinez P."/>
        </authorList>
    </citation>
    <scope>NUCLEOTIDE SEQUENCE [LARGE SCALE GENOMIC DNA]</scope>
</reference>
<accession>A0A2U9CBP4</accession>
<evidence type="ECO:0000256" key="1">
    <source>
        <dbReference type="SAM" id="MobiDB-lite"/>
    </source>
</evidence>
<proteinExistence type="predicted"/>
<name>A0A2U9CBP4_SCOMX</name>